<gene>
    <name evidence="1" type="ORF">XBI1_1930029</name>
</gene>
<reference evidence="1" key="1">
    <citation type="submission" date="2013-07" db="EMBL/GenBank/DDBJ databases">
        <title>Sub-species coevolution in mutualistic symbiosis.</title>
        <authorList>
            <person name="Murfin K."/>
            <person name="Klassen J."/>
            <person name="Lee M."/>
            <person name="Forst S."/>
            <person name="Stock P."/>
            <person name="Goodrich-Blair H."/>
        </authorList>
    </citation>
    <scope>NUCLEOTIDE SEQUENCE [LARGE SCALE GENOMIC DNA]</scope>
    <source>
        <strain evidence="1">Intermedium</strain>
    </source>
</reference>
<proteinExistence type="predicted"/>
<dbReference type="EMBL" id="CBTB010000105">
    <property type="protein sequence ID" value="CDH32360.1"/>
    <property type="molecule type" value="Genomic_DNA"/>
</dbReference>
<dbReference type="RefSeq" id="WP_038186397.1">
    <property type="nucleotide sequence ID" value="NZ_CAWLWA010000141.1"/>
</dbReference>
<comment type="caution">
    <text evidence="1">The sequence shown here is derived from an EMBL/GenBank/DDBJ whole genome shotgun (WGS) entry which is preliminary data.</text>
</comment>
<dbReference type="AlphaFoldDB" id="A0A077QGZ7"/>
<protein>
    <recommendedName>
        <fullName evidence="2">DUF3850 domain-containing protein</fullName>
    </recommendedName>
</protein>
<name>A0A077QGZ7_XENBV</name>
<dbReference type="Proteomes" id="UP000028480">
    <property type="component" value="Unassembled WGS sequence"/>
</dbReference>
<evidence type="ECO:0008006" key="2">
    <source>
        <dbReference type="Google" id="ProtNLM"/>
    </source>
</evidence>
<organism evidence="1">
    <name type="scientific">Xenorhabdus bovienii str. Intermedium</name>
    <dbReference type="NCBI Taxonomy" id="1379677"/>
    <lineage>
        <taxon>Bacteria</taxon>
        <taxon>Pseudomonadati</taxon>
        <taxon>Pseudomonadota</taxon>
        <taxon>Gammaproteobacteria</taxon>
        <taxon>Enterobacterales</taxon>
        <taxon>Morganellaceae</taxon>
        <taxon>Xenorhabdus</taxon>
    </lineage>
</organism>
<dbReference type="HOGENOM" id="CLU_2235540_0_0_6"/>
<accession>A0A077QGZ7</accession>
<evidence type="ECO:0000313" key="1">
    <source>
        <dbReference type="EMBL" id="CDH32360.1"/>
    </source>
</evidence>
<sequence length="105" mass="12234">MDLFEISTDERSFTRLLNHGNEYISVLDDTLNFTVGTVLIIREEILKGYEPPKFTGRKLTAKIVSVIRSFGCEQNMYPSPPFVYVYELNVLPMSFFYQTEYSDDK</sequence>